<accession>A0A2I0IY48</accession>
<sequence>MADYYADSSPDAEARQQPHGLSMELLYFPDEDVRDEKENGYCRWHMVLFSWIKSAQLVGPWVAARSGLSRSIGCPSNTVLSSCSIEQPGQPISDYE</sequence>
<evidence type="ECO:0000313" key="1">
    <source>
        <dbReference type="EMBL" id="PKI48683.1"/>
    </source>
</evidence>
<keyword evidence="2" id="KW-1185">Reference proteome</keyword>
<dbReference type="Proteomes" id="UP000233551">
    <property type="component" value="Unassembled WGS sequence"/>
</dbReference>
<dbReference type="AlphaFoldDB" id="A0A2I0IY48"/>
<name>A0A2I0IY48_PUNGR</name>
<proteinExistence type="predicted"/>
<protein>
    <submittedName>
        <fullName evidence="1">Uncharacterized protein</fullName>
    </submittedName>
</protein>
<gene>
    <name evidence="1" type="ORF">CRG98_030900</name>
</gene>
<evidence type="ECO:0000313" key="2">
    <source>
        <dbReference type="Proteomes" id="UP000233551"/>
    </source>
</evidence>
<dbReference type="EMBL" id="PGOL01002351">
    <property type="protein sequence ID" value="PKI48683.1"/>
    <property type="molecule type" value="Genomic_DNA"/>
</dbReference>
<reference evidence="1 2" key="1">
    <citation type="submission" date="2017-11" db="EMBL/GenBank/DDBJ databases">
        <title>De-novo sequencing of pomegranate (Punica granatum L.) genome.</title>
        <authorList>
            <person name="Akparov Z."/>
            <person name="Amiraslanov A."/>
            <person name="Hajiyeva S."/>
            <person name="Abbasov M."/>
            <person name="Kaur K."/>
            <person name="Hamwieh A."/>
            <person name="Solovyev V."/>
            <person name="Salamov A."/>
            <person name="Braich B."/>
            <person name="Kosarev P."/>
            <person name="Mahmoud A."/>
            <person name="Hajiyev E."/>
            <person name="Babayeva S."/>
            <person name="Izzatullayeva V."/>
            <person name="Mammadov A."/>
            <person name="Mammadov A."/>
            <person name="Sharifova S."/>
            <person name="Ojaghi J."/>
            <person name="Eynullazada K."/>
            <person name="Bayramov B."/>
            <person name="Abdulazimova A."/>
            <person name="Shahmuradov I."/>
        </authorList>
    </citation>
    <scope>NUCLEOTIDE SEQUENCE [LARGE SCALE GENOMIC DNA]</scope>
    <source>
        <strain evidence="2">cv. AG2017</strain>
        <tissue evidence="1">Leaf</tissue>
    </source>
</reference>
<organism evidence="1 2">
    <name type="scientific">Punica granatum</name>
    <name type="common">Pomegranate</name>
    <dbReference type="NCBI Taxonomy" id="22663"/>
    <lineage>
        <taxon>Eukaryota</taxon>
        <taxon>Viridiplantae</taxon>
        <taxon>Streptophyta</taxon>
        <taxon>Embryophyta</taxon>
        <taxon>Tracheophyta</taxon>
        <taxon>Spermatophyta</taxon>
        <taxon>Magnoliopsida</taxon>
        <taxon>eudicotyledons</taxon>
        <taxon>Gunneridae</taxon>
        <taxon>Pentapetalae</taxon>
        <taxon>rosids</taxon>
        <taxon>malvids</taxon>
        <taxon>Myrtales</taxon>
        <taxon>Lythraceae</taxon>
        <taxon>Punica</taxon>
    </lineage>
</organism>
<comment type="caution">
    <text evidence="1">The sequence shown here is derived from an EMBL/GenBank/DDBJ whole genome shotgun (WGS) entry which is preliminary data.</text>
</comment>